<dbReference type="AlphaFoldDB" id="A0A6G0TLF0"/>
<accession>A0A6G0TLF0</accession>
<dbReference type="EMBL" id="VYZN01000031">
    <property type="protein sequence ID" value="KAE9533878.1"/>
    <property type="molecule type" value="Genomic_DNA"/>
</dbReference>
<evidence type="ECO:0000313" key="1">
    <source>
        <dbReference type="EMBL" id="KAE9533878.1"/>
    </source>
</evidence>
<organism evidence="1 2">
    <name type="scientific">Aphis glycines</name>
    <name type="common">Soybean aphid</name>
    <dbReference type="NCBI Taxonomy" id="307491"/>
    <lineage>
        <taxon>Eukaryota</taxon>
        <taxon>Metazoa</taxon>
        <taxon>Ecdysozoa</taxon>
        <taxon>Arthropoda</taxon>
        <taxon>Hexapoda</taxon>
        <taxon>Insecta</taxon>
        <taxon>Pterygota</taxon>
        <taxon>Neoptera</taxon>
        <taxon>Paraneoptera</taxon>
        <taxon>Hemiptera</taxon>
        <taxon>Sternorrhyncha</taxon>
        <taxon>Aphidomorpha</taxon>
        <taxon>Aphidoidea</taxon>
        <taxon>Aphididae</taxon>
        <taxon>Aphidini</taxon>
        <taxon>Aphis</taxon>
        <taxon>Aphis</taxon>
    </lineage>
</organism>
<reference evidence="1 2" key="1">
    <citation type="submission" date="2019-08" db="EMBL/GenBank/DDBJ databases">
        <title>The genome of the soybean aphid Biotype 1, its phylome, world population structure and adaptation to the North American continent.</title>
        <authorList>
            <person name="Giordano R."/>
            <person name="Donthu R.K."/>
            <person name="Hernandez A.G."/>
            <person name="Wright C.L."/>
            <person name="Zimin A.V."/>
        </authorList>
    </citation>
    <scope>NUCLEOTIDE SEQUENCE [LARGE SCALE GENOMIC DNA]</scope>
    <source>
        <tissue evidence="1">Whole aphids</tissue>
    </source>
</reference>
<protein>
    <submittedName>
        <fullName evidence="1">Uncharacterized protein</fullName>
    </submittedName>
</protein>
<dbReference type="Proteomes" id="UP000475862">
    <property type="component" value="Unassembled WGS sequence"/>
</dbReference>
<comment type="caution">
    <text evidence="1">The sequence shown here is derived from an EMBL/GenBank/DDBJ whole genome shotgun (WGS) entry which is preliminary data.</text>
</comment>
<keyword evidence="2" id="KW-1185">Reference proteome</keyword>
<evidence type="ECO:0000313" key="2">
    <source>
        <dbReference type="Proteomes" id="UP000475862"/>
    </source>
</evidence>
<name>A0A6G0TLF0_APHGL</name>
<proteinExistence type="predicted"/>
<gene>
    <name evidence="1" type="ORF">AGLY_008957</name>
</gene>
<sequence>MLHDQYYSQCPTHPCHKINLYVQLTLSAYYLHHLDCDNHKDATHINIETITMFPRAIIPFYTNHSLPYQLISINRQLSIKICLMLPKRYVAANKKVTELDTLHDKQLLFSLWTWSISTAPSPKPNRQDLAVVENGTGTYLSQTTDKINKSHTNTCFRETRNRRCARRRLTKRKTFTDHCPFNLRFGGGTVQLDTCIITTYDAVTPKSAVHVILNHEYRL</sequence>